<dbReference type="PANTHER" id="PTHR38731:SF3">
    <property type="entry name" value="BLL6125 PROTEIN"/>
    <property type="match status" value="1"/>
</dbReference>
<accession>A0A2S4MIK6</accession>
<feature type="chain" id="PRO_5015783029" evidence="2">
    <location>
        <begin position="29"/>
        <end position="426"/>
    </location>
</feature>
<dbReference type="AlphaFoldDB" id="A0A2S4MIK6"/>
<evidence type="ECO:0000313" key="4">
    <source>
        <dbReference type="EMBL" id="POR54247.1"/>
    </source>
</evidence>
<proteinExistence type="predicted"/>
<dbReference type="Gene3D" id="2.60.120.1440">
    <property type="match status" value="1"/>
</dbReference>
<keyword evidence="5" id="KW-1185">Reference proteome</keyword>
<dbReference type="PANTHER" id="PTHR38731">
    <property type="entry name" value="LIPL45-RELATED LIPOPROTEIN-RELATED"/>
    <property type="match status" value="1"/>
</dbReference>
<feature type="region of interest" description="Disordered" evidence="1">
    <location>
        <begin position="277"/>
        <end position="317"/>
    </location>
</feature>
<feature type="compositionally biased region" description="Low complexity" evidence="1">
    <location>
        <begin position="382"/>
        <end position="417"/>
    </location>
</feature>
<feature type="region of interest" description="Disordered" evidence="1">
    <location>
        <begin position="329"/>
        <end position="426"/>
    </location>
</feature>
<name>A0A2S4MIK6_9HYPH</name>
<comment type="caution">
    <text evidence="4">The sequence shown here is derived from an EMBL/GenBank/DDBJ whole genome shotgun (WGS) entry which is preliminary data.</text>
</comment>
<sequence>MLRKAARFATGLALAVIVAIGAVPAAQAQDNLWRIAKVSGEAWVSGSGVQQASAAQQAELRPGDSIRTGRNGRVLLVRGAESILISANSAISLPEAGRPGMSTVIQQAGSILLDVEKRNVQHFEVETPYLAAVVKGTRFSVSLQRGQAKVDVVRGQVQVSDFRSGQFALVMPGQSARASSGQVPGLQLSGQGTLGRVEQGTPQAARVAPLAVPGGGLRPAPGATPLLRGTAPVLNEVSDRRRPAPSGIAREPNGALRISAPLGEVKLDIHKVTHGMARSEAQANGQAPRRATVWNTGELNPGNGGNKNNTGNSGSAVAATEAAGAGVASTASGSAGTSSASANTANGQGVAQSAGNRSNSNVAGSASSGNSSGSNAGGNGNGKSTSSNAGGNGTGKSTSSNTGGNANGNAFGLAKNGNGNGNGKKD</sequence>
<evidence type="ECO:0000256" key="1">
    <source>
        <dbReference type="SAM" id="MobiDB-lite"/>
    </source>
</evidence>
<organism evidence="4 5">
    <name type="scientific">Bosea psychrotolerans</name>
    <dbReference type="NCBI Taxonomy" id="1871628"/>
    <lineage>
        <taxon>Bacteria</taxon>
        <taxon>Pseudomonadati</taxon>
        <taxon>Pseudomonadota</taxon>
        <taxon>Alphaproteobacteria</taxon>
        <taxon>Hyphomicrobiales</taxon>
        <taxon>Boseaceae</taxon>
        <taxon>Bosea</taxon>
    </lineage>
</organism>
<protein>
    <submittedName>
        <fullName evidence="4">FecR family protein</fullName>
    </submittedName>
</protein>
<dbReference type="InterPro" id="IPR006860">
    <property type="entry name" value="FecR"/>
</dbReference>
<reference evidence="4 5" key="1">
    <citation type="submission" date="2018-01" db="EMBL/GenBank/DDBJ databases">
        <title>Genomic Encyclopedia of Type Strains, Phase III (KMG-III): the genomes of soil and plant-associated and newly described type strains.</title>
        <authorList>
            <person name="Whitman W."/>
        </authorList>
    </citation>
    <scope>NUCLEOTIDE SEQUENCE [LARGE SCALE GENOMIC DNA]</scope>
    <source>
        <strain evidence="4 5">1131</strain>
    </source>
</reference>
<evidence type="ECO:0000259" key="3">
    <source>
        <dbReference type="Pfam" id="PF04773"/>
    </source>
</evidence>
<feature type="compositionally biased region" description="Low complexity" evidence="1">
    <location>
        <begin position="297"/>
        <end position="317"/>
    </location>
</feature>
<keyword evidence="2" id="KW-0732">Signal</keyword>
<feature type="signal peptide" evidence="2">
    <location>
        <begin position="1"/>
        <end position="28"/>
    </location>
</feature>
<dbReference type="Pfam" id="PF04773">
    <property type="entry name" value="FecR"/>
    <property type="match status" value="1"/>
</dbReference>
<gene>
    <name evidence="4" type="ORF">CYD53_103351</name>
</gene>
<evidence type="ECO:0000256" key="2">
    <source>
        <dbReference type="SAM" id="SignalP"/>
    </source>
</evidence>
<dbReference type="EMBL" id="PQFZ01000003">
    <property type="protein sequence ID" value="POR54247.1"/>
    <property type="molecule type" value="Genomic_DNA"/>
</dbReference>
<dbReference type="Proteomes" id="UP000236919">
    <property type="component" value="Unassembled WGS sequence"/>
</dbReference>
<feature type="compositionally biased region" description="Low complexity" evidence="1">
    <location>
        <begin position="329"/>
        <end position="374"/>
    </location>
</feature>
<feature type="domain" description="FecR protein" evidence="3">
    <location>
        <begin position="64"/>
        <end position="158"/>
    </location>
</feature>
<evidence type="ECO:0000313" key="5">
    <source>
        <dbReference type="Proteomes" id="UP000236919"/>
    </source>
</evidence>